<dbReference type="Gene3D" id="3.30.2350.10">
    <property type="entry name" value="Pseudouridine synthase"/>
    <property type="match status" value="1"/>
</dbReference>
<gene>
    <name evidence="4" type="ORF">ACFFGY_15550</name>
</gene>
<dbReference type="SUPFAM" id="SSF55120">
    <property type="entry name" value="Pseudouridine synthase"/>
    <property type="match status" value="1"/>
</dbReference>
<dbReference type="InterPro" id="IPR020103">
    <property type="entry name" value="PsdUridine_synth_cat_dom_sf"/>
</dbReference>
<feature type="domain" description="Pseudouridine synthase RsuA/RluA-like" evidence="3">
    <location>
        <begin position="51"/>
        <end position="207"/>
    </location>
</feature>
<keyword evidence="5" id="KW-1185">Reference proteome</keyword>
<accession>A0ABV6JVE4</accession>
<dbReference type="EMBL" id="JBHLUN010000010">
    <property type="protein sequence ID" value="MFC0409668.1"/>
    <property type="molecule type" value="Genomic_DNA"/>
</dbReference>
<organism evidence="4 5">
    <name type="scientific">Roseomonas elaeocarpi</name>
    <dbReference type="NCBI Taxonomy" id="907779"/>
    <lineage>
        <taxon>Bacteria</taxon>
        <taxon>Pseudomonadati</taxon>
        <taxon>Pseudomonadota</taxon>
        <taxon>Alphaproteobacteria</taxon>
        <taxon>Acetobacterales</taxon>
        <taxon>Roseomonadaceae</taxon>
        <taxon>Roseomonas</taxon>
    </lineage>
</organism>
<dbReference type="PANTHER" id="PTHR21600">
    <property type="entry name" value="MITOCHONDRIAL RNA PSEUDOURIDINE SYNTHASE"/>
    <property type="match status" value="1"/>
</dbReference>
<dbReference type="Proteomes" id="UP001589865">
    <property type="component" value="Unassembled WGS sequence"/>
</dbReference>
<reference evidence="4 5" key="1">
    <citation type="submission" date="2024-09" db="EMBL/GenBank/DDBJ databases">
        <authorList>
            <person name="Sun Q."/>
            <person name="Mori K."/>
        </authorList>
    </citation>
    <scope>NUCLEOTIDE SEQUENCE [LARGE SCALE GENOMIC DNA]</scope>
    <source>
        <strain evidence="4 5">TBRC 5777</strain>
    </source>
</reference>
<evidence type="ECO:0000313" key="4">
    <source>
        <dbReference type="EMBL" id="MFC0409668.1"/>
    </source>
</evidence>
<evidence type="ECO:0000256" key="1">
    <source>
        <dbReference type="ARBA" id="ARBA00010876"/>
    </source>
</evidence>
<dbReference type="Pfam" id="PF00849">
    <property type="entry name" value="PseudoU_synth_2"/>
    <property type="match status" value="1"/>
</dbReference>
<dbReference type="InterPro" id="IPR006145">
    <property type="entry name" value="PsdUridine_synth_RsuA/RluA"/>
</dbReference>
<dbReference type="GO" id="GO:0016853">
    <property type="term" value="F:isomerase activity"/>
    <property type="evidence" value="ECO:0007669"/>
    <property type="project" value="UniProtKB-KW"/>
</dbReference>
<evidence type="ECO:0000256" key="2">
    <source>
        <dbReference type="SAM" id="MobiDB-lite"/>
    </source>
</evidence>
<dbReference type="InterPro" id="IPR050188">
    <property type="entry name" value="RluA_PseudoU_synthase"/>
</dbReference>
<evidence type="ECO:0000259" key="3">
    <source>
        <dbReference type="Pfam" id="PF00849"/>
    </source>
</evidence>
<dbReference type="PANTHER" id="PTHR21600:SF44">
    <property type="entry name" value="RIBOSOMAL LARGE SUBUNIT PSEUDOURIDINE SYNTHASE D"/>
    <property type="match status" value="1"/>
</dbReference>
<dbReference type="RefSeq" id="WP_377045415.1">
    <property type="nucleotide sequence ID" value="NZ_JBHLUN010000010.1"/>
</dbReference>
<evidence type="ECO:0000313" key="5">
    <source>
        <dbReference type="Proteomes" id="UP001589865"/>
    </source>
</evidence>
<dbReference type="EC" id="5.4.99.-" evidence="4"/>
<comment type="similarity">
    <text evidence="1">Belongs to the pseudouridine synthase RluA family.</text>
</comment>
<sequence length="272" mass="29120">MPPRRPPSGARPGRASHRSAPGRPAPTPPELRDAPRPAWLAARILHEDPEVLILDKPAGLPVHPGPAARRDGSATLEDWLPLLQGRKRHLPQPAHRLDTDTAGCLAIGRTKPALAALGALFAAGAARKTYWAVLRGTPAADSGTIDAPLRKHSTRAGGWRIEPHPEGQPARTAWQLLGRTEVGAGEALSWIAFRPLTGRTHQLRVHATLLCGPILGDPFYGTAEDRADGSGTRGLHLLARHLALPLDPLREATAPVPEAMRAAFRRCGWPGD</sequence>
<protein>
    <submittedName>
        <fullName evidence="4">RluA family pseudouridine synthase</fullName>
        <ecNumber evidence="4">5.4.99.-</ecNumber>
    </submittedName>
</protein>
<dbReference type="CDD" id="cd02869">
    <property type="entry name" value="PseudoU_synth_RluA_like"/>
    <property type="match status" value="1"/>
</dbReference>
<comment type="caution">
    <text evidence="4">The sequence shown here is derived from an EMBL/GenBank/DDBJ whole genome shotgun (WGS) entry which is preliminary data.</text>
</comment>
<name>A0ABV6JVE4_9PROT</name>
<keyword evidence="4" id="KW-0413">Isomerase</keyword>
<feature type="region of interest" description="Disordered" evidence="2">
    <location>
        <begin position="1"/>
        <end position="35"/>
    </location>
</feature>
<proteinExistence type="inferred from homology"/>